<evidence type="ECO:0000313" key="2">
    <source>
        <dbReference type="MGI" id="MGI:1918358"/>
    </source>
</evidence>
<dbReference type="Proteomes" id="UP000000589">
    <property type="component" value="Chromosome 14"/>
</dbReference>
<dbReference type="AlphaFoldDB" id="H3BJX7"/>
<dbReference type="HOGENOM" id="CLU_2867054_0_0_1"/>
<reference evidence="1" key="3">
    <citation type="submission" date="2025-08" db="UniProtKB">
        <authorList>
            <consortium name="Ensembl"/>
        </authorList>
    </citation>
    <scope>IDENTIFICATION</scope>
    <source>
        <strain evidence="1">C57BL/6J</strain>
    </source>
</reference>
<reference evidence="1 3" key="2">
    <citation type="journal article" date="2011" name="PLoS Biol.">
        <title>Modernizing reference genome assemblies.</title>
        <authorList>
            <person name="Church D.M."/>
            <person name="Schneider V.A."/>
            <person name="Graves T."/>
            <person name="Auger K."/>
            <person name="Cunningham F."/>
            <person name="Bouk N."/>
            <person name="Chen H.C."/>
            <person name="Agarwala R."/>
            <person name="McLaren W.M."/>
            <person name="Ritchie G.R."/>
            <person name="Albracht D."/>
            <person name="Kremitzki M."/>
            <person name="Rock S."/>
            <person name="Kotkiewicz H."/>
            <person name="Kremitzki C."/>
            <person name="Wollam A."/>
            <person name="Trani L."/>
            <person name="Fulton L."/>
            <person name="Fulton R."/>
            <person name="Matthews L."/>
            <person name="Whitehead S."/>
            <person name="Chow W."/>
            <person name="Torrance J."/>
            <person name="Dunn M."/>
            <person name="Harden G."/>
            <person name="Threadgold G."/>
            <person name="Wood J."/>
            <person name="Collins J."/>
            <person name="Heath P."/>
            <person name="Griffiths G."/>
            <person name="Pelan S."/>
            <person name="Grafham D."/>
            <person name="Eichler E.E."/>
            <person name="Weinstock G."/>
            <person name="Mardis E.R."/>
            <person name="Wilson R.K."/>
            <person name="Howe K."/>
            <person name="Flicek P."/>
            <person name="Hubbard T."/>
        </authorList>
    </citation>
    <scope>NUCLEOTIDE SEQUENCE [LARGE SCALE GENOMIC DNA]</scope>
    <source>
        <strain evidence="1 3">C57BL/6J</strain>
    </source>
</reference>
<evidence type="ECO:0000313" key="1">
    <source>
        <dbReference type="Ensembl" id="ENSMUSP00000135167.2"/>
    </source>
</evidence>
<sequence>MSGDTERKNEVIPTKAAVKDTSALTDAVEQVAKQQQSQTSEIEKHKKILFQLQFSRRAHNGYKE</sequence>
<reference evidence="1" key="4">
    <citation type="submission" date="2025-09" db="UniProtKB">
        <authorList>
            <consortium name="Ensembl"/>
        </authorList>
    </citation>
    <scope>IDENTIFICATION</scope>
    <source>
        <strain evidence="1">C57BL/6J</strain>
    </source>
</reference>
<dbReference type="Bgee" id="ENSMUSG00000034795">
    <property type="expression patterns" value="Expressed in epithelium of lens and 133 other cell types or tissues"/>
</dbReference>
<dbReference type="VEuPathDB" id="HostDB:ENSMUSG00000034795"/>
<organism evidence="1 3">
    <name type="scientific">Mus musculus</name>
    <name type="common">Mouse</name>
    <dbReference type="NCBI Taxonomy" id="10090"/>
    <lineage>
        <taxon>Eukaryota</taxon>
        <taxon>Metazoa</taxon>
        <taxon>Chordata</taxon>
        <taxon>Craniata</taxon>
        <taxon>Vertebrata</taxon>
        <taxon>Euteleostomi</taxon>
        <taxon>Mammalia</taxon>
        <taxon>Eutheria</taxon>
        <taxon>Euarchontoglires</taxon>
        <taxon>Glires</taxon>
        <taxon>Rodentia</taxon>
        <taxon>Myomorpha</taxon>
        <taxon>Muroidea</taxon>
        <taxon>Muridae</taxon>
        <taxon>Murinae</taxon>
        <taxon>Mus</taxon>
        <taxon>Mus</taxon>
    </lineage>
</organism>
<evidence type="ECO:0000313" key="3">
    <source>
        <dbReference type="Proteomes" id="UP000000589"/>
    </source>
</evidence>
<gene>
    <name evidence="1 2" type="primary">Ccdc122</name>
</gene>
<protein>
    <submittedName>
        <fullName evidence="1">Coiled-coil domain containing 122</fullName>
    </submittedName>
</protein>
<dbReference type="Ensembl" id="ENSMUST00000175810.2">
    <property type="protein sequence ID" value="ENSMUSP00000135167.2"/>
    <property type="gene ID" value="ENSMUSG00000034795.15"/>
</dbReference>
<dbReference type="Antibodypedia" id="53003">
    <property type="antibodies" value="67 antibodies from 10 providers"/>
</dbReference>
<dbReference type="GeneTree" id="ENSGT00390000005130"/>
<dbReference type="ExpressionAtlas" id="H3BJX7">
    <property type="expression patterns" value="baseline and differential"/>
</dbReference>
<keyword evidence="3" id="KW-1185">Reference proteome</keyword>
<name>H3BJX7_MOUSE</name>
<dbReference type="AGR" id="MGI:1918358"/>
<dbReference type="SMR" id="H3BJX7"/>
<accession>H3BJX7</accession>
<dbReference type="MGI" id="MGI:1918358">
    <property type="gene designation" value="Ccdc122"/>
</dbReference>
<proteinExistence type="predicted"/>
<reference evidence="1 3" key="1">
    <citation type="journal article" date="2009" name="PLoS Biol.">
        <title>Lineage-specific biology revealed by a finished genome assembly of the mouse.</title>
        <authorList>
            <consortium name="Mouse Genome Sequencing Consortium"/>
            <person name="Church D.M."/>
            <person name="Goodstadt L."/>
            <person name="Hillier L.W."/>
            <person name="Zody M.C."/>
            <person name="Goldstein S."/>
            <person name="She X."/>
            <person name="Bult C.J."/>
            <person name="Agarwala R."/>
            <person name="Cherry J.L."/>
            <person name="DiCuccio M."/>
            <person name="Hlavina W."/>
            <person name="Kapustin Y."/>
            <person name="Meric P."/>
            <person name="Maglott D."/>
            <person name="Birtle Z."/>
            <person name="Marques A.C."/>
            <person name="Graves T."/>
            <person name="Zhou S."/>
            <person name="Teague B."/>
            <person name="Potamousis K."/>
            <person name="Churas C."/>
            <person name="Place M."/>
            <person name="Herschleb J."/>
            <person name="Runnheim R."/>
            <person name="Forrest D."/>
            <person name="Amos-Landgraf J."/>
            <person name="Schwartz D.C."/>
            <person name="Cheng Z."/>
            <person name="Lindblad-Toh K."/>
            <person name="Eichler E.E."/>
            <person name="Ponting C.P."/>
        </authorList>
    </citation>
    <scope>NUCLEOTIDE SEQUENCE [LARGE SCALE GENOMIC DNA]</scope>
    <source>
        <strain evidence="1 3">C57BL/6J</strain>
    </source>
</reference>